<comment type="caution">
    <text evidence="1">The sequence shown here is derived from an EMBL/GenBank/DDBJ whole genome shotgun (WGS) entry which is preliminary data.</text>
</comment>
<gene>
    <name evidence="1" type="ORF">F8M41_007023</name>
</gene>
<proteinExistence type="predicted"/>
<dbReference type="AlphaFoldDB" id="A0A8H4B4D4"/>
<reference evidence="1 2" key="1">
    <citation type="journal article" date="2019" name="Environ. Microbiol.">
        <title>At the nexus of three kingdoms: the genome of the mycorrhizal fungus Gigaspora margarita provides insights into plant, endobacterial and fungal interactions.</title>
        <authorList>
            <person name="Venice F."/>
            <person name="Ghignone S."/>
            <person name="Salvioli di Fossalunga A."/>
            <person name="Amselem J."/>
            <person name="Novero M."/>
            <person name="Xianan X."/>
            <person name="Sedzielewska Toro K."/>
            <person name="Morin E."/>
            <person name="Lipzen A."/>
            <person name="Grigoriev I.V."/>
            <person name="Henrissat B."/>
            <person name="Martin F.M."/>
            <person name="Bonfante P."/>
        </authorList>
    </citation>
    <scope>NUCLEOTIDE SEQUENCE [LARGE SCALE GENOMIC DNA]</scope>
    <source>
        <strain evidence="1 2">BEG34</strain>
    </source>
</reference>
<evidence type="ECO:0000313" key="1">
    <source>
        <dbReference type="EMBL" id="KAF0559055.1"/>
    </source>
</evidence>
<dbReference type="OrthoDB" id="2439304at2759"/>
<organism evidence="1 2">
    <name type="scientific">Gigaspora margarita</name>
    <dbReference type="NCBI Taxonomy" id="4874"/>
    <lineage>
        <taxon>Eukaryota</taxon>
        <taxon>Fungi</taxon>
        <taxon>Fungi incertae sedis</taxon>
        <taxon>Mucoromycota</taxon>
        <taxon>Glomeromycotina</taxon>
        <taxon>Glomeromycetes</taxon>
        <taxon>Diversisporales</taxon>
        <taxon>Gigasporaceae</taxon>
        <taxon>Gigaspora</taxon>
    </lineage>
</organism>
<dbReference type="EMBL" id="WTPW01000018">
    <property type="protein sequence ID" value="KAF0559055.1"/>
    <property type="molecule type" value="Genomic_DNA"/>
</dbReference>
<dbReference type="Proteomes" id="UP000439903">
    <property type="component" value="Unassembled WGS sequence"/>
</dbReference>
<protein>
    <submittedName>
        <fullName evidence="1">Zinc finger bed domain-containing protein 1-like</fullName>
    </submittedName>
</protein>
<name>A0A8H4B4D4_GIGMA</name>
<accession>A0A8H4B4D4</accession>
<sequence>MWDQYNIRIDEKCKECYKCKACNKELPKNETQLQEHLSFSSFKIPLHHAFSNLLLNKEYQMTVQTVLDETHYCLVSDGWLNINKSLVISYMITTPI</sequence>
<keyword evidence="2" id="KW-1185">Reference proteome</keyword>
<evidence type="ECO:0000313" key="2">
    <source>
        <dbReference type="Proteomes" id="UP000439903"/>
    </source>
</evidence>